<organism evidence="1 2">
    <name type="scientific">Elysia crispata</name>
    <name type="common">lettuce slug</name>
    <dbReference type="NCBI Taxonomy" id="231223"/>
    <lineage>
        <taxon>Eukaryota</taxon>
        <taxon>Metazoa</taxon>
        <taxon>Spiralia</taxon>
        <taxon>Lophotrochozoa</taxon>
        <taxon>Mollusca</taxon>
        <taxon>Gastropoda</taxon>
        <taxon>Heterobranchia</taxon>
        <taxon>Euthyneura</taxon>
        <taxon>Panpulmonata</taxon>
        <taxon>Sacoglossa</taxon>
        <taxon>Placobranchoidea</taxon>
        <taxon>Plakobranchidae</taxon>
        <taxon>Elysia</taxon>
    </lineage>
</organism>
<evidence type="ECO:0000313" key="2">
    <source>
        <dbReference type="Proteomes" id="UP001283361"/>
    </source>
</evidence>
<dbReference type="AlphaFoldDB" id="A0AAE0XP17"/>
<dbReference type="EMBL" id="JAWDGP010007902">
    <property type="protein sequence ID" value="KAK3700856.1"/>
    <property type="molecule type" value="Genomic_DNA"/>
</dbReference>
<name>A0AAE0XP17_9GAST</name>
<evidence type="ECO:0000313" key="1">
    <source>
        <dbReference type="EMBL" id="KAK3700856.1"/>
    </source>
</evidence>
<gene>
    <name evidence="1" type="ORF">RRG08_011609</name>
</gene>
<keyword evidence="2" id="KW-1185">Reference proteome</keyword>
<proteinExistence type="predicted"/>
<comment type="caution">
    <text evidence="1">The sequence shown here is derived from an EMBL/GenBank/DDBJ whole genome shotgun (WGS) entry which is preliminary data.</text>
</comment>
<accession>A0AAE0XP17</accession>
<reference evidence="1" key="1">
    <citation type="journal article" date="2023" name="G3 (Bethesda)">
        <title>A reference genome for the long-term kleptoplast-retaining sea slug Elysia crispata morphotype clarki.</title>
        <authorList>
            <person name="Eastman K.E."/>
            <person name="Pendleton A.L."/>
            <person name="Shaikh M.A."/>
            <person name="Suttiyut T."/>
            <person name="Ogas R."/>
            <person name="Tomko P."/>
            <person name="Gavelis G."/>
            <person name="Widhalm J.R."/>
            <person name="Wisecaver J.H."/>
        </authorList>
    </citation>
    <scope>NUCLEOTIDE SEQUENCE</scope>
    <source>
        <strain evidence="1">ECLA1</strain>
    </source>
</reference>
<protein>
    <submittedName>
        <fullName evidence="1">Uncharacterized protein</fullName>
    </submittedName>
</protein>
<dbReference type="Proteomes" id="UP001283361">
    <property type="component" value="Unassembled WGS sequence"/>
</dbReference>
<sequence length="193" mass="21099">MCHWALYAVHVQHPSGPAGGMRPVSAPPHPTEHAVRYMLSIRTIESCAARWAVLINYPHHLCDPGCLETRILHRDDLFPCVAQLSLLVPLVRSVSVTPHRLVFAFNCCLFVLGQAFSSITLSNQLRLRDTKRLVSLGLSVLPGAGTPQHVSRPWGDTARSSLHDKRDAIGGQGAMLLTAPSPCDLDSADREDN</sequence>